<protein>
    <submittedName>
        <fullName evidence="1">Uncharacterized protein</fullName>
    </submittedName>
</protein>
<proteinExistence type="predicted"/>
<evidence type="ECO:0000313" key="1">
    <source>
        <dbReference type="EMBL" id="KAF8785497.1"/>
    </source>
</evidence>
<dbReference type="Proteomes" id="UP000807504">
    <property type="component" value="Unassembled WGS sequence"/>
</dbReference>
<comment type="caution">
    <text evidence="1">The sequence shown here is derived from an EMBL/GenBank/DDBJ whole genome shotgun (WGS) entry which is preliminary data.</text>
</comment>
<organism evidence="1 2">
    <name type="scientific">Argiope bruennichi</name>
    <name type="common">Wasp spider</name>
    <name type="synonym">Aranea bruennichi</name>
    <dbReference type="NCBI Taxonomy" id="94029"/>
    <lineage>
        <taxon>Eukaryota</taxon>
        <taxon>Metazoa</taxon>
        <taxon>Ecdysozoa</taxon>
        <taxon>Arthropoda</taxon>
        <taxon>Chelicerata</taxon>
        <taxon>Arachnida</taxon>
        <taxon>Araneae</taxon>
        <taxon>Araneomorphae</taxon>
        <taxon>Entelegynae</taxon>
        <taxon>Araneoidea</taxon>
        <taxon>Araneidae</taxon>
        <taxon>Argiope</taxon>
    </lineage>
</organism>
<keyword evidence="2" id="KW-1185">Reference proteome</keyword>
<gene>
    <name evidence="1" type="ORF">HNY73_011021</name>
</gene>
<evidence type="ECO:0000313" key="2">
    <source>
        <dbReference type="Proteomes" id="UP000807504"/>
    </source>
</evidence>
<dbReference type="EMBL" id="JABXBU010000030">
    <property type="protein sequence ID" value="KAF8785497.1"/>
    <property type="molecule type" value="Genomic_DNA"/>
</dbReference>
<name>A0A8T0F2W9_ARGBR</name>
<dbReference type="AlphaFoldDB" id="A0A8T0F2W9"/>
<reference evidence="1" key="1">
    <citation type="journal article" date="2020" name="bioRxiv">
        <title>Chromosome-level reference genome of the European wasp spider Argiope bruennichi: a resource for studies on range expansion and evolutionary adaptation.</title>
        <authorList>
            <person name="Sheffer M.M."/>
            <person name="Hoppe A."/>
            <person name="Krehenwinkel H."/>
            <person name="Uhl G."/>
            <person name="Kuss A.W."/>
            <person name="Jensen L."/>
            <person name="Jensen C."/>
            <person name="Gillespie R.G."/>
            <person name="Hoff K.J."/>
            <person name="Prost S."/>
        </authorList>
    </citation>
    <scope>NUCLEOTIDE SEQUENCE</scope>
</reference>
<reference evidence="1" key="2">
    <citation type="submission" date="2020-06" db="EMBL/GenBank/DDBJ databases">
        <authorList>
            <person name="Sheffer M."/>
        </authorList>
    </citation>
    <scope>NUCLEOTIDE SEQUENCE</scope>
</reference>
<accession>A0A8T0F2W9</accession>
<sequence>MILLRCLRCFKQTLPSEKLQRCLRCGENEFFAENFLPSSFESVNFNHEPINSFEEVSNQMIDNSHDPHIQKEFEVIDITHSPDSSECDSEELHNKYQEDNDSKISNICHEPEKQLPDSKKNSLVNKKLLKDASDYSLQGKKELSEPSIKARLINLDYEYTKPIASESDLNLDEIYSMQERKHFLSCYPYLVYFLKQYGKEDIEMLL</sequence>